<dbReference type="InterPro" id="IPR051335">
    <property type="entry name" value="Alanyl-tRNA_Editing_Enzymes"/>
</dbReference>
<evidence type="ECO:0000313" key="6">
    <source>
        <dbReference type="Proteomes" id="UP000325030"/>
    </source>
</evidence>
<keyword evidence="2" id="KW-0862">Zinc</keyword>
<name>A0A510E1D6_9CREN</name>
<accession>A0A510DTQ8</accession>
<dbReference type="Proteomes" id="UP000322983">
    <property type="component" value="Chromosome"/>
</dbReference>
<sequence length="151" mass="17328">MDDTEVRTHTALHVVKGAVRKVLGAKWTASTWVSKGHGRLTVQLDRKPGESDMKEIFRLANEKIVQNVPVRVETLPREEAERKYGDEIYDLFPVPEEVKELKIVIIDGWNLNACNKPHTSTTGGIGEIEMDDWRFRKMKNLLEISFNLKDL</sequence>
<evidence type="ECO:0000256" key="1">
    <source>
        <dbReference type="ARBA" id="ARBA00022723"/>
    </source>
</evidence>
<reference evidence="6" key="1">
    <citation type="submission" date="2018-09" db="EMBL/GenBank/DDBJ databases">
        <title>Complete Genome Sequencing of Sulfolobus sp. JCM 16834.</title>
        <authorList>
            <person name="Kato S."/>
            <person name="Itoh T."/>
            <person name="Ohkuma M."/>
        </authorList>
    </citation>
    <scope>NUCLEOTIDE SEQUENCE [LARGE SCALE GENOMIC DNA]</scope>
    <source>
        <strain evidence="6">IC-007</strain>
    </source>
</reference>
<dbReference type="GeneID" id="41717209"/>
<keyword evidence="1" id="KW-0479">Metal-binding</keyword>
<dbReference type="AlphaFoldDB" id="A0A510E1D6"/>
<dbReference type="SUPFAM" id="SSF55186">
    <property type="entry name" value="ThrRS/AlaRS common domain"/>
    <property type="match status" value="1"/>
</dbReference>
<proteinExistence type="predicted"/>
<dbReference type="Gene3D" id="3.30.980.10">
    <property type="entry name" value="Threonyl-trna Synthetase, Chain A, domain 2"/>
    <property type="match status" value="2"/>
</dbReference>
<dbReference type="KEGG" id="step:IC006_0833"/>
<reference evidence="4 5" key="2">
    <citation type="journal article" date="2020" name="Int. J. Syst. Evol. Microbiol.">
        <title>Sulfuracidifex tepidarius gen. nov., sp. nov. and transfer of Sulfolobus metallicus Huber and Stetter 1992 to the genus Sulfuracidifex as Sulfuracidifex metallicus comb. nov.</title>
        <authorList>
            <person name="Itoh T."/>
            <person name="Miura T."/>
            <person name="Sakai H.D."/>
            <person name="Kato S."/>
            <person name="Ohkuma M."/>
            <person name="Takashina T."/>
        </authorList>
    </citation>
    <scope>NUCLEOTIDE SEQUENCE</scope>
    <source>
        <strain evidence="3 5">IC-006</strain>
        <strain evidence="4">IC-007</strain>
    </source>
</reference>
<evidence type="ECO:0000313" key="3">
    <source>
        <dbReference type="EMBL" id="BBG23549.1"/>
    </source>
</evidence>
<organism evidence="4 6">
    <name type="scientific">Sulfuracidifex tepidarius</name>
    <dbReference type="NCBI Taxonomy" id="1294262"/>
    <lineage>
        <taxon>Archaea</taxon>
        <taxon>Thermoproteota</taxon>
        <taxon>Thermoprotei</taxon>
        <taxon>Sulfolobales</taxon>
        <taxon>Sulfolobaceae</taxon>
        <taxon>Sulfuracidifex</taxon>
    </lineage>
</organism>
<dbReference type="GO" id="GO:0002161">
    <property type="term" value="F:aminoacyl-tRNA deacylase activity"/>
    <property type="evidence" value="ECO:0007669"/>
    <property type="project" value="UniProtKB-ARBA"/>
</dbReference>
<dbReference type="STRING" id="1294262.GCA_001316085_01594"/>
<keyword evidence="5" id="KW-1185">Reference proteome</keyword>
<dbReference type="Proteomes" id="UP000325030">
    <property type="component" value="Chromosome"/>
</dbReference>
<dbReference type="PANTHER" id="PTHR43462:SF1">
    <property type="entry name" value="ALANYL-TRNA EDITING PROTEIN AARSD1"/>
    <property type="match status" value="1"/>
</dbReference>
<dbReference type="GO" id="GO:0046872">
    <property type="term" value="F:metal ion binding"/>
    <property type="evidence" value="ECO:0007669"/>
    <property type="project" value="UniProtKB-KW"/>
</dbReference>
<evidence type="ECO:0000313" key="4">
    <source>
        <dbReference type="EMBL" id="BBG26303.1"/>
    </source>
</evidence>
<protein>
    <submittedName>
        <fullName evidence="4">Alanyl-tRNA editing protein AlaX-S</fullName>
    </submittedName>
</protein>
<dbReference type="OrthoDB" id="36064at2157"/>
<gene>
    <name evidence="3" type="ORF">IC006_0833</name>
    <name evidence="4" type="ORF">IC007_0808</name>
</gene>
<dbReference type="InterPro" id="IPR018163">
    <property type="entry name" value="Thr/Ala-tRNA-synth_IIc_edit"/>
</dbReference>
<dbReference type="RefSeq" id="WP_149528376.1">
    <property type="nucleotide sequence ID" value="NZ_AP018929.1"/>
</dbReference>
<evidence type="ECO:0000313" key="5">
    <source>
        <dbReference type="Proteomes" id="UP000322983"/>
    </source>
</evidence>
<dbReference type="PANTHER" id="PTHR43462">
    <property type="entry name" value="ALANYL-TRNA EDITING PROTEIN"/>
    <property type="match status" value="1"/>
</dbReference>
<evidence type="ECO:0000256" key="2">
    <source>
        <dbReference type="ARBA" id="ARBA00022833"/>
    </source>
</evidence>
<accession>A0A510E1D6</accession>
<dbReference type="EMBL" id="AP018929">
    <property type="protein sequence ID" value="BBG23549.1"/>
    <property type="molecule type" value="Genomic_DNA"/>
</dbReference>
<dbReference type="EMBL" id="AP018930">
    <property type="protein sequence ID" value="BBG26303.1"/>
    <property type="molecule type" value="Genomic_DNA"/>
</dbReference>
<dbReference type="GO" id="GO:0000166">
    <property type="term" value="F:nucleotide binding"/>
    <property type="evidence" value="ECO:0007669"/>
    <property type="project" value="InterPro"/>
</dbReference>